<gene>
    <name evidence="3" type="ORF">FVE85_3759</name>
</gene>
<protein>
    <recommendedName>
        <fullName evidence="2">CCHC-type domain-containing protein</fullName>
    </recommendedName>
</protein>
<dbReference type="Pfam" id="PF00098">
    <property type="entry name" value="zf-CCHC"/>
    <property type="match status" value="1"/>
</dbReference>
<evidence type="ECO:0000256" key="1">
    <source>
        <dbReference type="PROSITE-ProRule" id="PRU00047"/>
    </source>
</evidence>
<dbReference type="InterPro" id="IPR036875">
    <property type="entry name" value="Znf_CCHC_sf"/>
</dbReference>
<dbReference type="OrthoDB" id="422839at2759"/>
<dbReference type="SUPFAM" id="SSF57756">
    <property type="entry name" value="Retrovirus zinc finger-like domains"/>
    <property type="match status" value="1"/>
</dbReference>
<dbReference type="Proteomes" id="UP000324585">
    <property type="component" value="Unassembled WGS sequence"/>
</dbReference>
<keyword evidence="4" id="KW-1185">Reference proteome</keyword>
<keyword evidence="1" id="KW-0863">Zinc-finger</keyword>
<dbReference type="PROSITE" id="PS50158">
    <property type="entry name" value="ZF_CCHC"/>
    <property type="match status" value="1"/>
</dbReference>
<proteinExistence type="predicted"/>
<dbReference type="GO" id="GO:0008270">
    <property type="term" value="F:zinc ion binding"/>
    <property type="evidence" value="ECO:0007669"/>
    <property type="project" value="UniProtKB-KW"/>
</dbReference>
<feature type="domain" description="CCHC-type" evidence="2">
    <location>
        <begin position="163"/>
        <end position="177"/>
    </location>
</feature>
<keyword evidence="1" id="KW-0862">Zinc</keyword>
<dbReference type="Pfam" id="PF14223">
    <property type="entry name" value="Retrotran_gag_2"/>
    <property type="match status" value="1"/>
</dbReference>
<keyword evidence="1" id="KW-0479">Metal-binding</keyword>
<dbReference type="AlphaFoldDB" id="A0A5J4YLG4"/>
<sequence length="244" mass="26852">MNALGLIGCAVQSALVSLIAHIESARDAWNVLQSVFQMSGAARRASLGRELHAMKLKTGQAINEYVEEAVRIRKEFIVAGISIDAQEMNQALFAGLQGEYAIAEHMALAGGAQALKNILPSLILAEVWINLKSEPRSAGEHGSGVALMAPSRQPRRHRRRLTCFRCRSEDHLIRECPHPPIIGAPSSSVHGPSHARLGLGPDAAIKSRNREIVLAEWPSRVRTRVHAPAEWHSLGEYLRKRRPR</sequence>
<evidence type="ECO:0000259" key="2">
    <source>
        <dbReference type="PROSITE" id="PS50158"/>
    </source>
</evidence>
<evidence type="ECO:0000313" key="4">
    <source>
        <dbReference type="Proteomes" id="UP000324585"/>
    </source>
</evidence>
<evidence type="ECO:0000313" key="3">
    <source>
        <dbReference type="EMBL" id="KAA8492321.1"/>
    </source>
</evidence>
<reference evidence="4" key="1">
    <citation type="journal article" date="2019" name="Nat. Commun.">
        <title>Expansion of phycobilisome linker gene families in mesophilic red algae.</title>
        <authorList>
            <person name="Lee J."/>
            <person name="Kim D."/>
            <person name="Bhattacharya D."/>
            <person name="Yoon H.S."/>
        </authorList>
    </citation>
    <scope>NUCLEOTIDE SEQUENCE [LARGE SCALE GENOMIC DNA]</scope>
    <source>
        <strain evidence="4">CCMP 1328</strain>
    </source>
</reference>
<dbReference type="EMBL" id="VRMN01000010">
    <property type="protein sequence ID" value="KAA8492321.1"/>
    <property type="molecule type" value="Genomic_DNA"/>
</dbReference>
<dbReference type="InterPro" id="IPR001878">
    <property type="entry name" value="Znf_CCHC"/>
</dbReference>
<dbReference type="GO" id="GO:0003676">
    <property type="term" value="F:nucleic acid binding"/>
    <property type="evidence" value="ECO:0007669"/>
    <property type="project" value="InterPro"/>
</dbReference>
<dbReference type="SMART" id="SM00343">
    <property type="entry name" value="ZnF_C2HC"/>
    <property type="match status" value="1"/>
</dbReference>
<dbReference type="Gene3D" id="4.10.60.10">
    <property type="entry name" value="Zinc finger, CCHC-type"/>
    <property type="match status" value="1"/>
</dbReference>
<name>A0A5J4YLG4_PORPP</name>
<accession>A0A5J4YLG4</accession>
<organism evidence="3 4">
    <name type="scientific">Porphyridium purpureum</name>
    <name type="common">Red alga</name>
    <name type="synonym">Porphyridium cruentum</name>
    <dbReference type="NCBI Taxonomy" id="35688"/>
    <lineage>
        <taxon>Eukaryota</taxon>
        <taxon>Rhodophyta</taxon>
        <taxon>Bangiophyceae</taxon>
        <taxon>Porphyridiales</taxon>
        <taxon>Porphyridiaceae</taxon>
        <taxon>Porphyridium</taxon>
    </lineage>
</organism>
<comment type="caution">
    <text evidence="3">The sequence shown here is derived from an EMBL/GenBank/DDBJ whole genome shotgun (WGS) entry which is preliminary data.</text>
</comment>